<evidence type="ECO:0000313" key="2">
    <source>
        <dbReference type="EMBL" id="KIC62711.1"/>
    </source>
</evidence>
<proteinExistence type="predicted"/>
<keyword evidence="1" id="KW-0472">Membrane</keyword>
<protein>
    <submittedName>
        <fullName evidence="2">Uncharacterized protein</fullName>
    </submittedName>
</protein>
<gene>
    <name evidence="2" type="ORF">RM51_10995</name>
</gene>
<sequence>MEVPPKSIFFYLLFNLVFNVLAKFTANKGINNLPLLHLYTLLDFCLLCVVFSIFYNKKTKTYLFFLISFVFVVFAIGYAVKYSLYQHNSLPRFLESLFVVVVCCHFLLKQLNHKSNTQQEFEIFIISGLFLYYSCCTALFGFSGELLSLSRNMENIVWNFHAAIMLCMYLVFGYAYIKVKEK</sequence>
<feature type="transmembrane region" description="Helical" evidence="1">
    <location>
        <begin position="62"/>
        <end position="80"/>
    </location>
</feature>
<organism evidence="2 3">
    <name type="scientific">Chryseobacterium taiwanense</name>
    <dbReference type="NCBI Taxonomy" id="363331"/>
    <lineage>
        <taxon>Bacteria</taxon>
        <taxon>Pseudomonadati</taxon>
        <taxon>Bacteroidota</taxon>
        <taxon>Flavobacteriia</taxon>
        <taxon>Flavobacteriales</taxon>
        <taxon>Weeksellaceae</taxon>
        <taxon>Chryseobacterium group</taxon>
        <taxon>Chryseobacterium</taxon>
    </lineage>
</organism>
<feature type="transmembrane region" description="Helical" evidence="1">
    <location>
        <begin position="36"/>
        <end position="55"/>
    </location>
</feature>
<accession>A0A0B4D7M0</accession>
<dbReference type="AlphaFoldDB" id="A0A0B4D7M0"/>
<dbReference type="EMBL" id="JWTA01000008">
    <property type="protein sequence ID" value="KIC62711.1"/>
    <property type="molecule type" value="Genomic_DNA"/>
</dbReference>
<feature type="transmembrane region" description="Helical" evidence="1">
    <location>
        <begin position="156"/>
        <end position="177"/>
    </location>
</feature>
<feature type="transmembrane region" description="Helical" evidence="1">
    <location>
        <begin position="123"/>
        <end position="144"/>
    </location>
</feature>
<reference evidence="2 3" key="1">
    <citation type="submission" date="2014-12" db="EMBL/GenBank/DDBJ databases">
        <title>Genome sequencing of Chryseobacterium taiwanense TPW19.</title>
        <authorList>
            <person name="Tan P.W."/>
            <person name="Chan K.-G."/>
        </authorList>
    </citation>
    <scope>NUCLEOTIDE SEQUENCE [LARGE SCALE GENOMIC DNA]</scope>
    <source>
        <strain evidence="2 3">TPW19</strain>
    </source>
</reference>
<keyword evidence="3" id="KW-1185">Reference proteome</keyword>
<evidence type="ECO:0000256" key="1">
    <source>
        <dbReference type="SAM" id="Phobius"/>
    </source>
</evidence>
<dbReference type="STRING" id="363331.RM51_10995"/>
<keyword evidence="1" id="KW-1133">Transmembrane helix</keyword>
<dbReference type="Proteomes" id="UP000031167">
    <property type="component" value="Unassembled WGS sequence"/>
</dbReference>
<evidence type="ECO:0000313" key="3">
    <source>
        <dbReference type="Proteomes" id="UP000031167"/>
    </source>
</evidence>
<comment type="caution">
    <text evidence="2">The sequence shown here is derived from an EMBL/GenBank/DDBJ whole genome shotgun (WGS) entry which is preliminary data.</text>
</comment>
<feature type="transmembrane region" description="Helical" evidence="1">
    <location>
        <begin position="92"/>
        <end position="111"/>
    </location>
</feature>
<keyword evidence="1" id="KW-0812">Transmembrane</keyword>
<name>A0A0B4D7M0_9FLAO</name>
<feature type="transmembrane region" description="Helical" evidence="1">
    <location>
        <begin position="7"/>
        <end position="24"/>
    </location>
</feature>